<sequence>MRMAVCESENIGADGCQCELACCCNVIVAAGGCDCITETERLFGPCHLCDEFQMTSPPGCVSLPGGAMLLL</sequence>
<evidence type="ECO:0000313" key="1">
    <source>
        <dbReference type="EMBL" id="KAK2857951.1"/>
    </source>
</evidence>
<dbReference type="EMBL" id="JAVHJS010000005">
    <property type="protein sequence ID" value="KAK2857951.1"/>
    <property type="molecule type" value="Genomic_DNA"/>
</dbReference>
<name>A0AA88T0P9_TACVA</name>
<comment type="caution">
    <text evidence="1">The sequence shown here is derived from an EMBL/GenBank/DDBJ whole genome shotgun (WGS) entry which is preliminary data.</text>
</comment>
<dbReference type="PROSITE" id="PS51257">
    <property type="entry name" value="PROKAR_LIPOPROTEIN"/>
    <property type="match status" value="1"/>
</dbReference>
<accession>A0AA88T0P9</accession>
<reference evidence="1" key="1">
    <citation type="submission" date="2023-08" db="EMBL/GenBank/DDBJ databases">
        <title>Pelteobagrus vachellii genome.</title>
        <authorList>
            <person name="Liu H."/>
        </authorList>
    </citation>
    <scope>NUCLEOTIDE SEQUENCE</scope>
    <source>
        <strain evidence="1">PRFRI_2022a</strain>
        <tissue evidence="1">Muscle</tissue>
    </source>
</reference>
<gene>
    <name evidence="1" type="ORF">Q7C36_005870</name>
</gene>
<dbReference type="AlphaFoldDB" id="A0AA88T0P9"/>
<organism evidence="1 2">
    <name type="scientific">Tachysurus vachellii</name>
    <name type="common">Darkbarbel catfish</name>
    <name type="synonym">Pelteobagrus vachellii</name>
    <dbReference type="NCBI Taxonomy" id="175792"/>
    <lineage>
        <taxon>Eukaryota</taxon>
        <taxon>Metazoa</taxon>
        <taxon>Chordata</taxon>
        <taxon>Craniata</taxon>
        <taxon>Vertebrata</taxon>
        <taxon>Euteleostomi</taxon>
        <taxon>Actinopterygii</taxon>
        <taxon>Neopterygii</taxon>
        <taxon>Teleostei</taxon>
        <taxon>Ostariophysi</taxon>
        <taxon>Siluriformes</taxon>
        <taxon>Bagridae</taxon>
        <taxon>Tachysurus</taxon>
    </lineage>
</organism>
<keyword evidence="2" id="KW-1185">Reference proteome</keyword>
<dbReference type="Proteomes" id="UP001187315">
    <property type="component" value="Unassembled WGS sequence"/>
</dbReference>
<protein>
    <submittedName>
        <fullName evidence="1">Uncharacterized protein</fullName>
    </submittedName>
</protein>
<proteinExistence type="predicted"/>
<evidence type="ECO:0000313" key="2">
    <source>
        <dbReference type="Proteomes" id="UP001187315"/>
    </source>
</evidence>